<dbReference type="EnsemblMetazoa" id="XM_030988905">
    <property type="protein sequence ID" value="XP_030844765"/>
    <property type="gene ID" value="LOC115925263"/>
</dbReference>
<feature type="domain" description="SRCR" evidence="7">
    <location>
        <begin position="24"/>
        <end position="126"/>
    </location>
</feature>
<dbReference type="OrthoDB" id="536948at2759"/>
<dbReference type="Proteomes" id="UP000007110">
    <property type="component" value="Unassembled WGS sequence"/>
</dbReference>
<keyword evidence="4" id="KW-0675">Receptor</keyword>
<evidence type="ECO:0000256" key="3">
    <source>
        <dbReference type="ARBA" id="ARBA00023157"/>
    </source>
</evidence>
<feature type="disulfide bond" evidence="6">
    <location>
        <begin position="197"/>
        <end position="207"/>
    </location>
</feature>
<dbReference type="InterPro" id="IPR001190">
    <property type="entry name" value="SRCR"/>
</dbReference>
<dbReference type="PROSITE" id="PS50287">
    <property type="entry name" value="SRCR_2"/>
    <property type="match status" value="2"/>
</dbReference>
<keyword evidence="1" id="KW-0732">Signal</keyword>
<evidence type="ECO:0000256" key="2">
    <source>
        <dbReference type="ARBA" id="ARBA00022737"/>
    </source>
</evidence>
<evidence type="ECO:0000256" key="4">
    <source>
        <dbReference type="ARBA" id="ARBA00023170"/>
    </source>
</evidence>
<sequence>MFLVVQASIYNEPSIHESYISLDLRLVNGTSPGQGRVEVYHAGEWGTVCDDRWSLENINVVCQALGYPVASEDNLPLQTSFGHGMGNIILDDVTCLGNETDLFECQHERYFETNCGHSEDISVTCLPVVRLVGGRAPEEGRLEVYHDGQWGTVCDDGWDMNDANVVCRMLGYAAAADPLLTVFQLGSGNIFLDEVNCHGNETNIWDCESEGLMVHNCGSSEDVGLRCKTGGEVLEIGT</sequence>
<dbReference type="FunFam" id="3.10.250.10:FF:000006">
    <property type="entry name" value="neurotrypsin isoform X2"/>
    <property type="match status" value="1"/>
</dbReference>
<dbReference type="InParanoid" id="A0A7M7P1F0"/>
<dbReference type="GO" id="GO:0016020">
    <property type="term" value="C:membrane"/>
    <property type="evidence" value="ECO:0007669"/>
    <property type="project" value="InterPro"/>
</dbReference>
<dbReference type="InterPro" id="IPR036772">
    <property type="entry name" value="SRCR-like_dom_sf"/>
</dbReference>
<accession>A0A7M7P1F0</accession>
<dbReference type="PANTHER" id="PTHR48071">
    <property type="entry name" value="SRCR DOMAIN-CONTAINING PROTEIN"/>
    <property type="match status" value="1"/>
</dbReference>
<evidence type="ECO:0000259" key="7">
    <source>
        <dbReference type="PROSITE" id="PS50287"/>
    </source>
</evidence>
<dbReference type="FunFam" id="3.10.250.10:FF:000007">
    <property type="entry name" value="Soluble scavenger receptor cysteine-rich domain-containing protein SSC5D"/>
    <property type="match status" value="1"/>
</dbReference>
<evidence type="ECO:0000256" key="1">
    <source>
        <dbReference type="ARBA" id="ARBA00022729"/>
    </source>
</evidence>
<name>A0A7M7P1F0_STRPU</name>
<dbReference type="SMART" id="SM00202">
    <property type="entry name" value="SR"/>
    <property type="match status" value="2"/>
</dbReference>
<feature type="disulfide bond" evidence="6">
    <location>
        <begin position="95"/>
        <end position="105"/>
    </location>
</feature>
<evidence type="ECO:0000313" key="8">
    <source>
        <dbReference type="EnsemblMetazoa" id="XP_030844765"/>
    </source>
</evidence>
<reference evidence="8" key="2">
    <citation type="submission" date="2021-01" db="UniProtKB">
        <authorList>
            <consortium name="EnsemblMetazoa"/>
        </authorList>
    </citation>
    <scope>IDENTIFICATION</scope>
</reference>
<dbReference type="Pfam" id="PF00530">
    <property type="entry name" value="SRCR"/>
    <property type="match status" value="2"/>
</dbReference>
<feature type="domain" description="SRCR" evidence="7">
    <location>
        <begin position="129"/>
        <end position="228"/>
    </location>
</feature>
<evidence type="ECO:0000256" key="5">
    <source>
        <dbReference type="ARBA" id="ARBA00023180"/>
    </source>
</evidence>
<keyword evidence="5" id="KW-0325">Glycoprotein</keyword>
<evidence type="ECO:0000256" key="6">
    <source>
        <dbReference type="PROSITE-ProRule" id="PRU00196"/>
    </source>
</evidence>
<comment type="caution">
    <text evidence="6">Lacks conserved residue(s) required for the propagation of feature annotation.</text>
</comment>
<dbReference type="GeneID" id="115925263"/>
<dbReference type="OMA" id="CTHNEDI"/>
<keyword evidence="3 6" id="KW-1015">Disulfide bond</keyword>
<evidence type="ECO:0000313" key="9">
    <source>
        <dbReference type="Proteomes" id="UP000007110"/>
    </source>
</evidence>
<dbReference type="KEGG" id="spu:115925263"/>
<dbReference type="SUPFAM" id="SSF56487">
    <property type="entry name" value="SRCR-like"/>
    <property type="match status" value="2"/>
</dbReference>
<proteinExistence type="predicted"/>
<keyword evidence="2" id="KW-0677">Repeat</keyword>
<dbReference type="AlphaFoldDB" id="A0A7M7P1F0"/>
<dbReference type="RefSeq" id="XP_030844765.1">
    <property type="nucleotide sequence ID" value="XM_030988905.1"/>
</dbReference>
<keyword evidence="9" id="KW-1185">Reference proteome</keyword>
<dbReference type="Gene3D" id="3.10.250.10">
    <property type="entry name" value="SRCR-like domain"/>
    <property type="match status" value="2"/>
</dbReference>
<organism evidence="8 9">
    <name type="scientific">Strongylocentrotus purpuratus</name>
    <name type="common">Purple sea urchin</name>
    <dbReference type="NCBI Taxonomy" id="7668"/>
    <lineage>
        <taxon>Eukaryota</taxon>
        <taxon>Metazoa</taxon>
        <taxon>Echinodermata</taxon>
        <taxon>Eleutherozoa</taxon>
        <taxon>Echinozoa</taxon>
        <taxon>Echinoidea</taxon>
        <taxon>Euechinoidea</taxon>
        <taxon>Echinacea</taxon>
        <taxon>Camarodonta</taxon>
        <taxon>Echinidea</taxon>
        <taxon>Strongylocentrotidae</taxon>
        <taxon>Strongylocentrotus</taxon>
    </lineage>
</organism>
<dbReference type="PANTHER" id="PTHR48071:SF18">
    <property type="entry name" value="DELETED IN MALIGNANT BRAIN TUMORS 1 PROTEIN-RELATED"/>
    <property type="match status" value="1"/>
</dbReference>
<reference evidence="9" key="1">
    <citation type="submission" date="2015-02" db="EMBL/GenBank/DDBJ databases">
        <title>Genome sequencing for Strongylocentrotus purpuratus.</title>
        <authorList>
            <person name="Murali S."/>
            <person name="Liu Y."/>
            <person name="Vee V."/>
            <person name="English A."/>
            <person name="Wang M."/>
            <person name="Skinner E."/>
            <person name="Han Y."/>
            <person name="Muzny D.M."/>
            <person name="Worley K.C."/>
            <person name="Gibbs R.A."/>
        </authorList>
    </citation>
    <scope>NUCLEOTIDE SEQUENCE</scope>
</reference>
<protein>
    <recommendedName>
        <fullName evidence="7">SRCR domain-containing protein</fullName>
    </recommendedName>
</protein>
<dbReference type="PROSITE" id="PS00420">
    <property type="entry name" value="SRCR_1"/>
    <property type="match status" value="2"/>
</dbReference>
<dbReference type="PRINTS" id="PR00258">
    <property type="entry name" value="SPERACTRCPTR"/>
</dbReference>